<dbReference type="Gene3D" id="3.90.320.10">
    <property type="match status" value="1"/>
</dbReference>
<dbReference type="GO" id="GO:0016887">
    <property type="term" value="F:ATP hydrolysis activity"/>
    <property type="evidence" value="ECO:0007669"/>
    <property type="project" value="InterPro"/>
</dbReference>
<organism evidence="15 16">
    <name type="scientific">Abyssicoccus albus</name>
    <dbReference type="NCBI Taxonomy" id="1817405"/>
    <lineage>
        <taxon>Bacteria</taxon>
        <taxon>Bacillati</taxon>
        <taxon>Bacillota</taxon>
        <taxon>Bacilli</taxon>
        <taxon>Bacillales</taxon>
        <taxon>Abyssicoccaceae</taxon>
    </lineage>
</organism>
<dbReference type="OrthoDB" id="9781481at2"/>
<dbReference type="Gene3D" id="1.10.486.10">
    <property type="entry name" value="PCRA, domain 4"/>
    <property type="match status" value="1"/>
</dbReference>
<evidence type="ECO:0000256" key="4">
    <source>
        <dbReference type="ARBA" id="ARBA00022801"/>
    </source>
</evidence>
<keyword evidence="3" id="KW-0227">DNA damage</keyword>
<dbReference type="InterPro" id="IPR011704">
    <property type="entry name" value="ATPase_dyneun-rel_AAA"/>
</dbReference>
<dbReference type="PANTHER" id="PTHR37291:SF1">
    <property type="entry name" value="TYPE IV METHYL-DIRECTED RESTRICTION ENZYME ECOKMCRB SUBUNIT"/>
    <property type="match status" value="1"/>
</dbReference>
<evidence type="ECO:0000256" key="12">
    <source>
        <dbReference type="SAM" id="MobiDB-lite"/>
    </source>
</evidence>
<evidence type="ECO:0000256" key="11">
    <source>
        <dbReference type="SAM" id="Coils"/>
    </source>
</evidence>
<keyword evidence="11" id="KW-0175">Coiled coil</keyword>
<feature type="region of interest" description="Disordered" evidence="12">
    <location>
        <begin position="1010"/>
        <end position="1034"/>
    </location>
</feature>
<evidence type="ECO:0000256" key="9">
    <source>
        <dbReference type="ARBA" id="ARBA00023204"/>
    </source>
</evidence>
<dbReference type="Pfam" id="PF07728">
    <property type="entry name" value="AAA_5"/>
    <property type="match status" value="1"/>
</dbReference>
<dbReference type="InterPro" id="IPR011335">
    <property type="entry name" value="Restrct_endonuc-II-like"/>
</dbReference>
<keyword evidence="1" id="KW-0540">Nuclease</keyword>
<keyword evidence="4 10" id="KW-0378">Hydrolase</keyword>
<evidence type="ECO:0000259" key="13">
    <source>
        <dbReference type="PROSITE" id="PS51198"/>
    </source>
</evidence>
<dbReference type="InterPro" id="IPR052934">
    <property type="entry name" value="Methyl-DNA_Rec/Restrict_Enz"/>
</dbReference>
<keyword evidence="2 10" id="KW-0547">Nucleotide-binding</keyword>
<evidence type="ECO:0000313" key="16">
    <source>
        <dbReference type="Proteomes" id="UP000277108"/>
    </source>
</evidence>
<dbReference type="Pfam" id="PF00580">
    <property type="entry name" value="UvrD-helicase"/>
    <property type="match status" value="1"/>
</dbReference>
<dbReference type="GO" id="GO:0004386">
    <property type="term" value="F:helicase activity"/>
    <property type="evidence" value="ECO:0007669"/>
    <property type="project" value="UniProtKB-UniRule"/>
</dbReference>
<dbReference type="Pfam" id="PF12705">
    <property type="entry name" value="PDDEXK_1"/>
    <property type="match status" value="1"/>
</dbReference>
<keyword evidence="5 10" id="KW-0347">Helicase</keyword>
<evidence type="ECO:0000256" key="7">
    <source>
        <dbReference type="ARBA" id="ARBA00022840"/>
    </source>
</evidence>
<dbReference type="PANTHER" id="PTHR37291">
    <property type="entry name" value="5-METHYLCYTOSINE-SPECIFIC RESTRICTION ENZYME B"/>
    <property type="match status" value="1"/>
</dbReference>
<feature type="binding site" evidence="10">
    <location>
        <begin position="39"/>
        <end position="46"/>
    </location>
    <ligand>
        <name>ATP</name>
        <dbReference type="ChEBI" id="CHEBI:30616"/>
    </ligand>
</feature>
<comment type="caution">
    <text evidence="15">The sequence shown here is derived from an EMBL/GenBank/DDBJ whole genome shotgun (WGS) entry which is preliminary data.</text>
</comment>
<evidence type="ECO:0000256" key="1">
    <source>
        <dbReference type="ARBA" id="ARBA00022722"/>
    </source>
</evidence>
<dbReference type="InterPro" id="IPR014016">
    <property type="entry name" value="UvrD-like_ATP-bd"/>
</dbReference>
<dbReference type="GO" id="GO:0003677">
    <property type="term" value="F:DNA binding"/>
    <property type="evidence" value="ECO:0007669"/>
    <property type="project" value="UniProtKB-KW"/>
</dbReference>
<dbReference type="PROSITE" id="PS51217">
    <property type="entry name" value="UVRD_HELICASE_CTER"/>
    <property type="match status" value="1"/>
</dbReference>
<dbReference type="Gene3D" id="3.40.50.300">
    <property type="entry name" value="P-loop containing nucleotide triphosphate hydrolases"/>
    <property type="match status" value="5"/>
</dbReference>
<dbReference type="GO" id="GO:0006281">
    <property type="term" value="P:DNA repair"/>
    <property type="evidence" value="ECO:0007669"/>
    <property type="project" value="UniProtKB-KW"/>
</dbReference>
<dbReference type="InterPro" id="IPR011604">
    <property type="entry name" value="PDDEXK-like_dom_sf"/>
</dbReference>
<feature type="domain" description="UvrD-like helicase C-terminal" evidence="14">
    <location>
        <begin position="589"/>
        <end position="864"/>
    </location>
</feature>
<evidence type="ECO:0000256" key="5">
    <source>
        <dbReference type="ARBA" id="ARBA00022806"/>
    </source>
</evidence>
<evidence type="ECO:0000256" key="6">
    <source>
        <dbReference type="ARBA" id="ARBA00022839"/>
    </source>
</evidence>
<dbReference type="GO" id="GO:0004527">
    <property type="term" value="F:exonuclease activity"/>
    <property type="evidence" value="ECO:0007669"/>
    <property type="project" value="UniProtKB-KW"/>
</dbReference>
<sequence>MSTKEIKFNPQQEFSINALGNGVENYDGFKQYDNILVSAAAGSGKTAVLVQRIKRNIELGVKIDEMLVSTFTIEAAKNMKSRLEDLLEENINSDHEHNEKYKTAVEQINKAQISTLHSFCLDVIQDNYYKLGLSPNLRSLDEVERDVLLEQIIEECLEPYYENPDDHENFITIANILSIKNRKYIVDKIKEIIDIVLANENKEGLLDIFESYLNFESKENINKPIKKLTLNYIENYIDNLKENLLSLQNDVSYMYEETVKSINESKVYTFEPDDDLKMYSESKPLNDVYNQLKNMLDNIPNALSDLKNIESNIKKNPNNYNDYKIKENLPKFLNPIPGSSGKRVRDLIDEDSVFSELFINGEKLIKEGSFKELNNSLSIDPIIPNNNFQYQNFAEVSHNYIATLNEIVKSIIKKFDLYKKENNLIDFSDYEHLTLKLLTEYEDVREFYHDKFKEIMIDEYQDFNNVQEAIINKIREPIHDEKPTTVFMVGDVKQSIYQFRQADPELFNSKYAQALKLDEWELNKDLDKYMIIPFTNDELDSKFKDVSPRNIVIELNKNYRSNQNVIDFTNSVFDQIMIEDRGGINYRSGHALQFGGSNIDNTKCDVTVINKKTSDEQNGKKLSREEMTSQYIIDTIQKLKEGNPSFKYSDVAILSTSRKNHRHYSKELYNVGINSVMNTRKGFLESLEVKVVLSVLRALDNPLQDVDLISMMRLPIFNLSVKDIATIKNPNSYSHYLYSIFNFINDEDNKDKDLYDRLVYFKETLYDLRRYVRYHSVDEILRKLYEDLEIESFFVSMPLSESREANLTGLINKAVEFNRQGHRSVHEFINQMNHLISKEQDFGEESFVSEDDAVKIMTIHGAKGLEFKHVIYVDTETKFNKKSAESRLVIDSKLGYGIDQLYSHVSSEVYGYEESFYNKLIKNQMINKQQGEELRKMYVAFTRAENSIHIPLIVDDKEIEKSKMNEKDDPIKQSKPALYILDVINHFSDEQFININHKDMDELIKLKQDSTSLKEDESKKNDSSERSFQKDHSSRLNSILESFNHEDKTSSEIDLSQLDQNYEQQRPDVKKVSVTELKQLRQQQQLEATGEALNKEMVQFRRPSNPLKGHSEDYGMLTGTLMHEVMMHAMNDYRMNRDKGEELIAEEAERKAKEHSLFMSPNYKFKENAMNFLKNHEVKTLLKDVKEIHTEQPFFASYNDIVQASDDEELLFEGIIDLLLEKDDEFIIIDYKTDTISKDEKKELLNRYEEQLTLYTKAVQRLTGVNKVSSYIYGTKSDVLIQVTGEDSLLDGYQNNPKDFKNIVKISNEERHDDNMTSKILRLEKGKPLTINDKDTKGHLLHSCKLNNHEIGVKQKSGNIHWNSIVASYIKAKHIDELKVREILFNDIFPNEKIDDSEQHQKKILKNVVGIFKTEIEVEQKMDQKSSDNNQKIKMSDTSIPIYYACYTAMDNILLLQGLINVYGSTDDIIELEFYSNDKSSNDTDDENNINKSEIDDNISLNTIIYGPPGTGKTHKIKKDFYANLISSDVSKKNLEGLTWINAILLVFKEYDFIPLNLNDIYENKYIKEKIKQSNPENYKSTIRGAIYKDKNQLFKKDNNKWGITEKGIEKANEIDIDFKEVYKEDYNGNFEMVTFHQSFGYEEFIEGIKAKTINGHIEYIVENGIFVDFCERAMESKRKGENKNFLFAIDEINRANISKVFGELITLIEDDKRIKFVDGKWNGSMVTLPYSGKKFGVPDNVYLVGTMNTSDKSITLIDSALRRRFDFIELMPSPKTLSNILDENGIIKGVNVPKILTLLNERISVLYDRDHMLGHALFINVSSLEDLQKVFQKKVIPTLQDYFYGDLIKVKAVLNDKHSIFVKRKQLKPHLFDSGLIEDLYDIEEQYDLVTDVTHEDFIKYINSIDNENL</sequence>
<dbReference type="InterPro" id="IPR027417">
    <property type="entry name" value="P-loop_NTPase"/>
</dbReference>
<dbReference type="SUPFAM" id="SSF52540">
    <property type="entry name" value="P-loop containing nucleoside triphosphate hydrolases"/>
    <property type="match status" value="2"/>
</dbReference>
<evidence type="ECO:0000259" key="14">
    <source>
        <dbReference type="PROSITE" id="PS51217"/>
    </source>
</evidence>
<gene>
    <name evidence="15" type="ORF">EDD62_1500</name>
</gene>
<dbReference type="PROSITE" id="PS51198">
    <property type="entry name" value="UVRD_HELICASE_ATP_BIND"/>
    <property type="match status" value="1"/>
</dbReference>
<proteinExistence type="predicted"/>
<dbReference type="EMBL" id="RKRK01000004">
    <property type="protein sequence ID" value="RPF55175.1"/>
    <property type="molecule type" value="Genomic_DNA"/>
</dbReference>
<keyword evidence="7 10" id="KW-0067">ATP-binding</keyword>
<dbReference type="InterPro" id="IPR038726">
    <property type="entry name" value="PDDEXK_AddAB-type"/>
</dbReference>
<feature type="domain" description="UvrD-like helicase ATP-binding" evidence="13">
    <location>
        <begin position="18"/>
        <end position="562"/>
    </location>
</feature>
<keyword evidence="16" id="KW-1185">Reference proteome</keyword>
<evidence type="ECO:0000256" key="2">
    <source>
        <dbReference type="ARBA" id="ARBA00022741"/>
    </source>
</evidence>
<dbReference type="SUPFAM" id="SSF52980">
    <property type="entry name" value="Restriction endonuclease-like"/>
    <property type="match status" value="1"/>
</dbReference>
<reference evidence="15 16" key="1">
    <citation type="submission" date="2018-11" db="EMBL/GenBank/DDBJ databases">
        <title>Genomic Encyclopedia of Type Strains, Phase IV (KMG-IV): sequencing the most valuable type-strain genomes for metagenomic binning, comparative biology and taxonomic classification.</title>
        <authorList>
            <person name="Goeker M."/>
        </authorList>
    </citation>
    <scope>NUCLEOTIDE SEQUENCE [LARGE SCALE GENOMIC DNA]</scope>
    <source>
        <strain evidence="15 16">DSM 29158</strain>
    </source>
</reference>
<keyword evidence="9" id="KW-0234">DNA repair</keyword>
<evidence type="ECO:0000256" key="3">
    <source>
        <dbReference type="ARBA" id="ARBA00022763"/>
    </source>
</evidence>
<evidence type="ECO:0000256" key="8">
    <source>
        <dbReference type="ARBA" id="ARBA00023125"/>
    </source>
</evidence>
<dbReference type="GO" id="GO:0005524">
    <property type="term" value="F:ATP binding"/>
    <property type="evidence" value="ECO:0007669"/>
    <property type="project" value="UniProtKB-UniRule"/>
</dbReference>
<accession>A0A3N5C9D7</accession>
<dbReference type="InterPro" id="IPR014017">
    <property type="entry name" value="DNA_helicase_UvrD-like_C"/>
</dbReference>
<keyword evidence="6 15" id="KW-0269">Exonuclease</keyword>
<evidence type="ECO:0000256" key="10">
    <source>
        <dbReference type="PROSITE-ProRule" id="PRU00560"/>
    </source>
</evidence>
<dbReference type="RefSeq" id="WP_123808209.1">
    <property type="nucleotide sequence ID" value="NZ_RKRK01000004.1"/>
</dbReference>
<dbReference type="Proteomes" id="UP000277108">
    <property type="component" value="Unassembled WGS sequence"/>
</dbReference>
<keyword evidence="8" id="KW-0238">DNA-binding</keyword>
<name>A0A3N5C9D7_9BACL</name>
<protein>
    <submittedName>
        <fullName evidence="15">ATP-dependent exoDNAse (Exonuclease V) beta subunit</fullName>
    </submittedName>
</protein>
<evidence type="ECO:0000313" key="15">
    <source>
        <dbReference type="EMBL" id="RPF55175.1"/>
    </source>
</evidence>
<feature type="coiled-coil region" evidence="11">
    <location>
        <begin position="230"/>
        <end position="257"/>
    </location>
</feature>
<dbReference type="Pfam" id="PF13361">
    <property type="entry name" value="UvrD_C"/>
    <property type="match status" value="1"/>
</dbReference>